<evidence type="ECO:0000313" key="2">
    <source>
        <dbReference type="EMBL" id="CAE7359657.1"/>
    </source>
</evidence>
<organism evidence="2 3">
    <name type="scientific">Symbiodinium natans</name>
    <dbReference type="NCBI Taxonomy" id="878477"/>
    <lineage>
        <taxon>Eukaryota</taxon>
        <taxon>Sar</taxon>
        <taxon>Alveolata</taxon>
        <taxon>Dinophyceae</taxon>
        <taxon>Suessiales</taxon>
        <taxon>Symbiodiniaceae</taxon>
        <taxon>Symbiodinium</taxon>
    </lineage>
</organism>
<gene>
    <name evidence="2" type="ORF">SNAT2548_LOCUS19287</name>
</gene>
<protein>
    <submittedName>
        <fullName evidence="2">Uncharacterized protein</fullName>
    </submittedName>
</protein>
<feature type="region of interest" description="Disordered" evidence="1">
    <location>
        <begin position="74"/>
        <end position="165"/>
    </location>
</feature>
<comment type="caution">
    <text evidence="2">The sequence shown here is derived from an EMBL/GenBank/DDBJ whole genome shotgun (WGS) entry which is preliminary data.</text>
</comment>
<dbReference type="EMBL" id="CAJNDS010002172">
    <property type="protein sequence ID" value="CAE7359657.1"/>
    <property type="molecule type" value="Genomic_DNA"/>
</dbReference>
<sequence length="326" mass="36262">MAYRASMPIHTEVRSSSDSGRHDYVLEWDDLVYLHLNRLALFAQPAQDDYAAPCPGYEPGPEDTTPPVRFRTRTAPTSAQISTPEPAMHTPLGASDLPTTMDAHMGPTEPHPGATRSTPLGVFNSASASDTPMGPAGPPFEAKRDTPLGASDMPSTANDFMPSKPNEPHDLVHIRSLLVYMHNHLACQDAMGRTLMQAEESRRLELHAVSAQLQEIRTSLTFAQQAYADLRHELDSIAADFLAYRIRTEAEMSSLREALGPMPSQINTLKRIAILPYNAHLQALRTFQVPANRWEEANPHALLRRELLHLEDRLLRLEAAQPPVWF</sequence>
<dbReference type="AlphaFoldDB" id="A0A812PQS6"/>
<keyword evidence="3" id="KW-1185">Reference proteome</keyword>
<dbReference type="Proteomes" id="UP000604046">
    <property type="component" value="Unassembled WGS sequence"/>
</dbReference>
<proteinExistence type="predicted"/>
<evidence type="ECO:0000256" key="1">
    <source>
        <dbReference type="SAM" id="MobiDB-lite"/>
    </source>
</evidence>
<reference evidence="2" key="1">
    <citation type="submission" date="2021-02" db="EMBL/GenBank/DDBJ databases">
        <authorList>
            <person name="Dougan E. K."/>
            <person name="Rhodes N."/>
            <person name="Thang M."/>
            <person name="Chan C."/>
        </authorList>
    </citation>
    <scope>NUCLEOTIDE SEQUENCE</scope>
</reference>
<name>A0A812PQS6_9DINO</name>
<accession>A0A812PQS6</accession>
<feature type="compositionally biased region" description="Polar residues" evidence="1">
    <location>
        <begin position="74"/>
        <end position="83"/>
    </location>
</feature>
<evidence type="ECO:0000313" key="3">
    <source>
        <dbReference type="Proteomes" id="UP000604046"/>
    </source>
</evidence>